<reference evidence="1 2" key="1">
    <citation type="submission" date="2019-07" db="EMBL/GenBank/DDBJ databases">
        <title>Whole genome shotgun sequence of Chitinophaga cymbidii NBRC 109752.</title>
        <authorList>
            <person name="Hosoyama A."/>
            <person name="Uohara A."/>
            <person name="Ohji S."/>
            <person name="Ichikawa N."/>
        </authorList>
    </citation>
    <scope>NUCLEOTIDE SEQUENCE [LARGE SCALE GENOMIC DNA]</scope>
    <source>
        <strain evidence="1 2">NBRC 109752</strain>
    </source>
</reference>
<evidence type="ECO:0000313" key="2">
    <source>
        <dbReference type="Proteomes" id="UP000321436"/>
    </source>
</evidence>
<dbReference type="Proteomes" id="UP000321436">
    <property type="component" value="Unassembled WGS sequence"/>
</dbReference>
<proteinExistence type="predicted"/>
<keyword evidence="2" id="KW-1185">Reference proteome</keyword>
<comment type="caution">
    <text evidence="1">The sequence shown here is derived from an EMBL/GenBank/DDBJ whole genome shotgun (WGS) entry which is preliminary data.</text>
</comment>
<gene>
    <name evidence="1" type="ORF">CCY01nite_18180</name>
</gene>
<dbReference type="EMBL" id="BKAU01000001">
    <property type="protein sequence ID" value="GEP95558.1"/>
    <property type="molecule type" value="Genomic_DNA"/>
</dbReference>
<dbReference type="AlphaFoldDB" id="A0A512RIN5"/>
<name>A0A512RIN5_9BACT</name>
<evidence type="ECO:0000313" key="1">
    <source>
        <dbReference type="EMBL" id="GEP95558.1"/>
    </source>
</evidence>
<dbReference type="RefSeq" id="WP_146859906.1">
    <property type="nucleotide sequence ID" value="NZ_BKAU01000001.1"/>
</dbReference>
<protein>
    <submittedName>
        <fullName evidence="1">Uncharacterized protein</fullName>
    </submittedName>
</protein>
<accession>A0A512RIN5</accession>
<sequence length="76" mass="8305">MNAKEFLKSKGQLVQPKVRFLNAGTPSQYPLEDLLEEYAVAVMPAVPVYDIDPLTGQEAKASGKLKASKDKAKRGK</sequence>
<organism evidence="1 2">
    <name type="scientific">Chitinophaga cymbidii</name>
    <dbReference type="NCBI Taxonomy" id="1096750"/>
    <lineage>
        <taxon>Bacteria</taxon>
        <taxon>Pseudomonadati</taxon>
        <taxon>Bacteroidota</taxon>
        <taxon>Chitinophagia</taxon>
        <taxon>Chitinophagales</taxon>
        <taxon>Chitinophagaceae</taxon>
        <taxon>Chitinophaga</taxon>
    </lineage>
</organism>